<dbReference type="NCBIfam" id="NF041894">
    <property type="entry name" value="MXAN_6652_fam"/>
    <property type="match status" value="1"/>
</dbReference>
<dbReference type="EMBL" id="RAVZ01000324">
    <property type="protein sequence ID" value="RKG75701.1"/>
    <property type="molecule type" value="Genomic_DNA"/>
</dbReference>
<dbReference type="RefSeq" id="WP_120544618.1">
    <property type="nucleotide sequence ID" value="NZ_RAVZ01000324.1"/>
</dbReference>
<gene>
    <name evidence="2" type="ORF">D7V88_33145</name>
</gene>
<sequence>MRHLFRIAGVFAVSSLWSTSAFATSTGITGQSGKDGVMCSTCHKGGEVPTVVLEGPTTLEPGATGQYTFIIRGGAAKTGGADIAVDSADAKLQAGTGMKPLGAELVHSAPQAFTGTELRFNFSLVAPSTDVTLKLFGAGNSSNADQKSDGDRAAATTLSVTVGKGSPVVVDPIAEEDEGGGCSAAGSAPVWGLALAGLALLRRRRS</sequence>
<feature type="chain" id="PRO_5017297852" evidence="1">
    <location>
        <begin position="24"/>
        <end position="206"/>
    </location>
</feature>
<dbReference type="NCBIfam" id="TIGR03382">
    <property type="entry name" value="GC_trans_RRR"/>
    <property type="match status" value="1"/>
</dbReference>
<feature type="signal peptide" evidence="1">
    <location>
        <begin position="1"/>
        <end position="23"/>
    </location>
</feature>
<dbReference type="OrthoDB" id="5512010at2"/>
<dbReference type="AlphaFoldDB" id="A0A3A8IBE5"/>
<comment type="caution">
    <text evidence="2">The sequence shown here is derived from an EMBL/GenBank/DDBJ whole genome shotgun (WGS) entry which is preliminary data.</text>
</comment>
<dbReference type="InterPro" id="IPR024038">
    <property type="entry name" value="MYXO-CTERM"/>
</dbReference>
<proteinExistence type="predicted"/>
<dbReference type="InterPro" id="IPR017756">
    <property type="entry name" value="TM_Gly-Cys-Arg_CS"/>
</dbReference>
<evidence type="ECO:0000256" key="1">
    <source>
        <dbReference type="SAM" id="SignalP"/>
    </source>
</evidence>
<accession>A0A3A8IBE5</accession>
<keyword evidence="1" id="KW-0732">Signal</keyword>
<evidence type="ECO:0000313" key="2">
    <source>
        <dbReference type="EMBL" id="RKG75701.1"/>
    </source>
</evidence>
<keyword evidence="3" id="KW-1185">Reference proteome</keyword>
<name>A0A3A8IBE5_9BACT</name>
<dbReference type="NCBIfam" id="NF041895">
    <property type="entry name" value="choice_anch_V"/>
    <property type="match status" value="1"/>
</dbReference>
<protein>
    <submittedName>
        <fullName evidence="2">Uncharacterized protein</fullName>
    </submittedName>
</protein>
<organism evidence="2 3">
    <name type="scientific">Corallococcus terminator</name>
    <dbReference type="NCBI Taxonomy" id="2316733"/>
    <lineage>
        <taxon>Bacteria</taxon>
        <taxon>Pseudomonadati</taxon>
        <taxon>Myxococcota</taxon>
        <taxon>Myxococcia</taxon>
        <taxon>Myxococcales</taxon>
        <taxon>Cystobacterineae</taxon>
        <taxon>Myxococcaceae</taxon>
        <taxon>Corallococcus</taxon>
    </lineage>
</organism>
<evidence type="ECO:0000313" key="3">
    <source>
        <dbReference type="Proteomes" id="UP000268094"/>
    </source>
</evidence>
<reference evidence="3" key="1">
    <citation type="submission" date="2018-09" db="EMBL/GenBank/DDBJ databases">
        <authorList>
            <person name="Livingstone P.G."/>
            <person name="Whitworth D.E."/>
        </authorList>
    </citation>
    <scope>NUCLEOTIDE SEQUENCE [LARGE SCALE GENOMIC DNA]</scope>
    <source>
        <strain evidence="3">CA054A</strain>
    </source>
</reference>
<dbReference type="Proteomes" id="UP000268094">
    <property type="component" value="Unassembled WGS sequence"/>
</dbReference>
<dbReference type="NCBIfam" id="TIGR03901">
    <property type="entry name" value="MYXO-CTERM"/>
    <property type="match status" value="1"/>
</dbReference>